<feature type="region of interest" description="Disordered" evidence="1">
    <location>
        <begin position="547"/>
        <end position="730"/>
    </location>
</feature>
<feature type="region of interest" description="Disordered" evidence="1">
    <location>
        <begin position="65"/>
        <end position="125"/>
    </location>
</feature>
<proteinExistence type="predicted"/>
<dbReference type="GO" id="GO:0010971">
    <property type="term" value="P:positive regulation of G2/M transition of mitotic cell cycle"/>
    <property type="evidence" value="ECO:0007669"/>
    <property type="project" value="TreeGrafter"/>
</dbReference>
<feature type="compositionally biased region" description="Low complexity" evidence="1">
    <location>
        <begin position="547"/>
        <end position="568"/>
    </location>
</feature>
<feature type="compositionally biased region" description="Low complexity" evidence="1">
    <location>
        <begin position="79"/>
        <end position="125"/>
    </location>
</feature>
<dbReference type="PANTHER" id="PTHR28089">
    <property type="entry name" value="PROTEIN ZDS1-RELATED"/>
    <property type="match status" value="1"/>
</dbReference>
<dbReference type="EMBL" id="AVOT02002092">
    <property type="protein sequence ID" value="MBW0469143.1"/>
    <property type="molecule type" value="Genomic_DNA"/>
</dbReference>
<dbReference type="OrthoDB" id="5589766at2759"/>
<feature type="region of interest" description="Disordered" evidence="1">
    <location>
        <begin position="804"/>
        <end position="975"/>
    </location>
</feature>
<feature type="compositionally biased region" description="Acidic residues" evidence="1">
    <location>
        <begin position="873"/>
        <end position="883"/>
    </location>
</feature>
<feature type="region of interest" description="Disordered" evidence="1">
    <location>
        <begin position="210"/>
        <end position="239"/>
    </location>
</feature>
<organism evidence="3 4">
    <name type="scientific">Austropuccinia psidii MF-1</name>
    <dbReference type="NCBI Taxonomy" id="1389203"/>
    <lineage>
        <taxon>Eukaryota</taxon>
        <taxon>Fungi</taxon>
        <taxon>Dikarya</taxon>
        <taxon>Basidiomycota</taxon>
        <taxon>Pucciniomycotina</taxon>
        <taxon>Pucciniomycetes</taxon>
        <taxon>Pucciniales</taxon>
        <taxon>Sphaerophragmiaceae</taxon>
        <taxon>Austropuccinia</taxon>
    </lineage>
</organism>
<dbReference type="GO" id="GO:0005737">
    <property type="term" value="C:cytoplasm"/>
    <property type="evidence" value="ECO:0007669"/>
    <property type="project" value="TreeGrafter"/>
</dbReference>
<feature type="compositionally biased region" description="Polar residues" evidence="1">
    <location>
        <begin position="920"/>
        <end position="947"/>
    </location>
</feature>
<feature type="region of interest" description="Disordered" evidence="1">
    <location>
        <begin position="300"/>
        <end position="437"/>
    </location>
</feature>
<feature type="compositionally biased region" description="Low complexity" evidence="1">
    <location>
        <begin position="590"/>
        <end position="605"/>
    </location>
</feature>
<dbReference type="Pfam" id="PF08632">
    <property type="entry name" value="Zds_C"/>
    <property type="match status" value="1"/>
</dbReference>
<dbReference type="Proteomes" id="UP000765509">
    <property type="component" value="Unassembled WGS sequence"/>
</dbReference>
<feature type="compositionally biased region" description="Polar residues" evidence="1">
    <location>
        <begin position="569"/>
        <end position="589"/>
    </location>
</feature>
<feature type="compositionally biased region" description="Basic residues" evidence="1">
    <location>
        <begin position="353"/>
        <end position="362"/>
    </location>
</feature>
<feature type="compositionally biased region" description="Polar residues" evidence="1">
    <location>
        <begin position="416"/>
        <end position="436"/>
    </location>
</feature>
<feature type="region of interest" description="Disordered" evidence="1">
    <location>
        <begin position="168"/>
        <end position="197"/>
    </location>
</feature>
<gene>
    <name evidence="3" type="ORF">O181_008858</name>
</gene>
<reference evidence="3" key="1">
    <citation type="submission" date="2021-03" db="EMBL/GenBank/DDBJ databases">
        <title>Draft genome sequence of rust myrtle Austropuccinia psidii MF-1, a brazilian biotype.</title>
        <authorList>
            <person name="Quecine M.C."/>
            <person name="Pachon D.M.R."/>
            <person name="Bonatelli M.L."/>
            <person name="Correr F.H."/>
            <person name="Franceschini L.M."/>
            <person name="Leite T.F."/>
            <person name="Margarido G.R.A."/>
            <person name="Almeida C.A."/>
            <person name="Ferrarezi J.A."/>
            <person name="Labate C.A."/>
        </authorList>
    </citation>
    <scope>NUCLEOTIDE SEQUENCE</scope>
    <source>
        <strain evidence="3">MF-1</strain>
    </source>
</reference>
<feature type="compositionally biased region" description="Polar residues" evidence="1">
    <location>
        <begin position="653"/>
        <end position="675"/>
    </location>
</feature>
<keyword evidence="4" id="KW-1185">Reference proteome</keyword>
<name>A0A9Q3BPY7_9BASI</name>
<evidence type="ECO:0000313" key="4">
    <source>
        <dbReference type="Proteomes" id="UP000765509"/>
    </source>
</evidence>
<evidence type="ECO:0000256" key="1">
    <source>
        <dbReference type="SAM" id="MobiDB-lite"/>
    </source>
</evidence>
<dbReference type="AlphaFoldDB" id="A0A9Q3BPY7"/>
<protein>
    <recommendedName>
        <fullName evidence="2">Protein Zds1 C-terminal domain-containing protein</fullName>
    </recommendedName>
</protein>
<sequence length="975" mass="106562">MIHHHHPHHHLTNHHHHQNIMNNLTIDHHLHQNHSNELRLSPNELKSELENLRSIRRISLTQSSLDIDPDLPSPIQLDSNSSNSINLSKSKSNSNSFVSSPSSSSSKLINSDNQPCSNSNSSNLPSNSLNQNNLFWLPARLHPEIAPQEFKAFIEEATKPENLIRRTSSAFGHRQQSSKIEPNSHHHIDPNHQSLNRKKSMLSKIYDPDTLDQISKTEDPPPSPSNLNRRHSINSTSLTSKTLQGLENLTLDDLQKLEALAFKKLSSDQSNSSDPTINQSSFDLSGSQFKNLIRRSISMNGPSTLLTSPLPQESELDPIDDSPLIAHSPGQIIRRTARTKGRKSSLSSDGHSSRFHANRKLKAAANQTLTSSPNSIESPQLTINKKSSQPNLVTKRQESTLNSTNSNNLDTSPSNISNDPIFNSTQNLPSSLSNKTLDLEDQKTKKSIKKASLDSQLSNSSLLDAYIDQTTSSIDFPVNNDHLNLQLDHQSSSSTPHQPPSSPKPDNLKLQTTFSKPVNQSSEDLSLSSSHSLTSNSTITPIISTVKSTSSPVSATSSSPQTSTPSKSNRPPMTQTKTSPNLTTPSSAISLSTNNPLPSPSLQSSETIPKEKKRTWAKLGLSSSISTTDKAKKGKGKEKEKEKGLVNGKQKNESQTGQVSGQAQIPNSTGLSGSSVIPKKESGFLSGLFGGKSKKQDLDPEKQTAASASHSNTKQHPYQPIGTGLSNDLGGGNQQLINPTVSGGYIKGRFTSFYRLPIHVERAVYRLSHIKLANPRRPLYEQVLISNLMFWYLGVINKTQAGTVPNSQSNSNHHHIATNSKNNRPSKPQASPMKNRQKKPANQKKLESKTPNEKLKNNQNKKIKATDGKNLSSEDEDEDESESDSSSSLSSTEDDDDDEKPLGNRIISKPKPGKLDSKKAQASKSITAFNSSYSPKKNLGNKSISLHHNNKIGNLLNDNNEGNWMNGSSGSGGKS</sequence>
<feature type="compositionally biased region" description="Polar residues" evidence="1">
    <location>
        <begin position="704"/>
        <end position="716"/>
    </location>
</feature>
<feature type="region of interest" description="Disordered" evidence="1">
    <location>
        <begin position="487"/>
        <end position="511"/>
    </location>
</feature>
<feature type="compositionally biased region" description="Polar residues" evidence="1">
    <location>
        <begin position="365"/>
        <end position="394"/>
    </location>
</feature>
<dbReference type="SMART" id="SM01327">
    <property type="entry name" value="Zds_C"/>
    <property type="match status" value="1"/>
</dbReference>
<evidence type="ECO:0000313" key="3">
    <source>
        <dbReference type="EMBL" id="MBW0469143.1"/>
    </source>
</evidence>
<feature type="compositionally biased region" description="Low complexity" evidence="1">
    <location>
        <begin position="951"/>
        <end position="968"/>
    </location>
</feature>
<dbReference type="GO" id="GO:0030010">
    <property type="term" value="P:establishment of cell polarity"/>
    <property type="evidence" value="ECO:0007669"/>
    <property type="project" value="TreeGrafter"/>
</dbReference>
<accession>A0A9Q3BPY7</accession>
<feature type="compositionally biased region" description="Polar residues" evidence="1">
    <location>
        <begin position="300"/>
        <end position="311"/>
    </location>
</feature>
<feature type="compositionally biased region" description="Basic and acidic residues" evidence="1">
    <location>
        <begin position="844"/>
        <end position="856"/>
    </location>
</feature>
<dbReference type="PANTHER" id="PTHR28089:SF1">
    <property type="entry name" value="PROTEIN ZDS1-RELATED"/>
    <property type="match status" value="1"/>
</dbReference>
<dbReference type="InterPro" id="IPR013941">
    <property type="entry name" value="ZDS1_C"/>
</dbReference>
<feature type="compositionally biased region" description="Polar residues" evidence="1">
    <location>
        <begin position="804"/>
        <end position="834"/>
    </location>
</feature>
<evidence type="ECO:0000259" key="2">
    <source>
        <dbReference type="SMART" id="SM01327"/>
    </source>
</evidence>
<feature type="domain" description="Protein Zds1 C-terminal" evidence="2">
    <location>
        <begin position="745"/>
        <end position="797"/>
    </location>
</feature>
<feature type="compositionally biased region" description="Polar residues" evidence="1">
    <location>
        <begin position="168"/>
        <end position="181"/>
    </location>
</feature>
<dbReference type="InterPro" id="IPR040206">
    <property type="entry name" value="Zds1/2"/>
</dbReference>
<comment type="caution">
    <text evidence="3">The sequence shown here is derived from an EMBL/GenBank/DDBJ whole genome shotgun (WGS) entry which is preliminary data.</text>
</comment>
<feature type="compositionally biased region" description="Low complexity" evidence="1">
    <location>
        <begin position="399"/>
        <end position="415"/>
    </location>
</feature>